<evidence type="ECO:0000313" key="5">
    <source>
        <dbReference type="Proteomes" id="UP001160483"/>
    </source>
</evidence>
<sequence length="148" mass="16727">MTEDVKVTAKNAKGRITAKTRFKTMDKSKQNAKIKNTLAEDGGCEDRPFVVRFLTVGVASYLAQKVWTKRKMMTHGWYTEEMTETEIIMVIVFEYMSSMGLIFIIGIVVGKVVNMVAKWVRGIACQRYNNRVKSAESCTSMSADTAFM</sequence>
<evidence type="ECO:0000313" key="3">
    <source>
        <dbReference type="EMBL" id="CAH0519978.1"/>
    </source>
</evidence>
<evidence type="ECO:0000256" key="1">
    <source>
        <dbReference type="SAM" id="Phobius"/>
    </source>
</evidence>
<dbReference type="Proteomes" id="UP001158986">
    <property type="component" value="Unassembled WGS sequence"/>
</dbReference>
<dbReference type="AlphaFoldDB" id="A0AAU9KS65"/>
<reference evidence="2 4" key="1">
    <citation type="submission" date="2021-11" db="EMBL/GenBank/DDBJ databases">
        <authorList>
            <person name="Islam A."/>
            <person name="Islam S."/>
            <person name="Flora M.S."/>
            <person name="Rahman M."/>
            <person name="Ziaur R.M."/>
            <person name="Epstein J.H."/>
            <person name="Hassan M."/>
            <person name="Klassen M."/>
            <person name="Woodard K."/>
            <person name="Webb A."/>
            <person name="Webby R.J."/>
            <person name="El Zowalaty M.E."/>
        </authorList>
    </citation>
    <scope>NUCLEOTIDE SEQUENCE</scope>
    <source>
        <strain evidence="3">Pbs1</strain>
        <strain evidence="2">Pbs3</strain>
    </source>
</reference>
<dbReference type="Proteomes" id="UP001160483">
    <property type="component" value="Unassembled WGS sequence"/>
</dbReference>
<dbReference type="EMBL" id="CAKKTJ010000050">
    <property type="protein sequence ID" value="CAH0473432.1"/>
    <property type="molecule type" value="Genomic_DNA"/>
</dbReference>
<dbReference type="EMBL" id="CAKLCB010000325">
    <property type="protein sequence ID" value="CAH0519978.1"/>
    <property type="molecule type" value="Genomic_DNA"/>
</dbReference>
<keyword evidence="1" id="KW-1133">Transmembrane helix</keyword>
<keyword evidence="1" id="KW-0812">Transmembrane</keyword>
<keyword evidence="4" id="KW-1185">Reference proteome</keyword>
<evidence type="ECO:0008006" key="6">
    <source>
        <dbReference type="Google" id="ProtNLM"/>
    </source>
</evidence>
<protein>
    <recommendedName>
        <fullName evidence="6">Copper transporter</fullName>
    </recommendedName>
</protein>
<organism evidence="2 5">
    <name type="scientific">Peronospora belbahrii</name>
    <dbReference type="NCBI Taxonomy" id="622444"/>
    <lineage>
        <taxon>Eukaryota</taxon>
        <taxon>Sar</taxon>
        <taxon>Stramenopiles</taxon>
        <taxon>Oomycota</taxon>
        <taxon>Peronosporomycetes</taxon>
        <taxon>Peronosporales</taxon>
        <taxon>Peronosporaceae</taxon>
        <taxon>Peronospora</taxon>
    </lineage>
</organism>
<feature type="transmembrane region" description="Helical" evidence="1">
    <location>
        <begin position="87"/>
        <end position="109"/>
    </location>
</feature>
<keyword evidence="1" id="KW-0472">Membrane</keyword>
<evidence type="ECO:0000313" key="4">
    <source>
        <dbReference type="Proteomes" id="UP001158986"/>
    </source>
</evidence>
<proteinExistence type="predicted"/>
<evidence type="ECO:0000313" key="2">
    <source>
        <dbReference type="EMBL" id="CAH0473432.1"/>
    </source>
</evidence>
<name>A0AAU9KS65_9STRA</name>
<comment type="caution">
    <text evidence="2">The sequence shown here is derived from an EMBL/GenBank/DDBJ whole genome shotgun (WGS) entry which is preliminary data.</text>
</comment>
<gene>
    <name evidence="3" type="ORF">PBS001_LOCUS6484</name>
    <name evidence="2" type="ORF">PBS003_LOCUS327</name>
</gene>
<accession>A0AAU9KS65</accession>